<dbReference type="AlphaFoldDB" id="A0A919JVD1"/>
<sequence length="204" mass="22059">MFAGASGATTRLSALIDKITNTAPVAGVFVATIVPLSGAETQVRVQRGAARHRRRQGRRRQTRPPGRHVWRADAERPRRRRAPERRRLPQDGRRLVPRLQAVPGSLGDVSAPPTGGACTTTYTPGNQWSDRFNLTVTGTGTTAWVVTVNATAPQTFQNSWSAAVTLTDNNRTLTARPDGSGNSFGFTVLHGGNRNWPAISCRPA</sequence>
<evidence type="ECO:0000313" key="4">
    <source>
        <dbReference type="Proteomes" id="UP000636960"/>
    </source>
</evidence>
<dbReference type="InterPro" id="IPR008965">
    <property type="entry name" value="CBM2/CBM3_carb-bd_dom_sf"/>
</dbReference>
<dbReference type="InterPro" id="IPR001919">
    <property type="entry name" value="CBD2"/>
</dbReference>
<evidence type="ECO:0000256" key="1">
    <source>
        <dbReference type="SAM" id="MobiDB-lite"/>
    </source>
</evidence>
<feature type="domain" description="CBM2" evidence="2">
    <location>
        <begin position="111"/>
        <end position="204"/>
    </location>
</feature>
<name>A0A919JVD1_9ACTN</name>
<dbReference type="Proteomes" id="UP000636960">
    <property type="component" value="Unassembled WGS sequence"/>
</dbReference>
<reference evidence="3" key="1">
    <citation type="submission" date="2021-01" db="EMBL/GenBank/DDBJ databases">
        <title>Whole genome shotgun sequence of Actinoplanes rishiriensis NBRC 108556.</title>
        <authorList>
            <person name="Komaki H."/>
            <person name="Tamura T."/>
        </authorList>
    </citation>
    <scope>NUCLEOTIDE SEQUENCE</scope>
    <source>
        <strain evidence="3">NBRC 108556</strain>
    </source>
</reference>
<protein>
    <recommendedName>
        <fullName evidence="2">CBM2 domain-containing protein</fullName>
    </recommendedName>
</protein>
<organism evidence="3 4">
    <name type="scientific">Paractinoplanes rishiriensis</name>
    <dbReference type="NCBI Taxonomy" id="1050105"/>
    <lineage>
        <taxon>Bacteria</taxon>
        <taxon>Bacillati</taxon>
        <taxon>Actinomycetota</taxon>
        <taxon>Actinomycetes</taxon>
        <taxon>Micromonosporales</taxon>
        <taxon>Micromonosporaceae</taxon>
        <taxon>Paractinoplanes</taxon>
    </lineage>
</organism>
<dbReference type="PROSITE" id="PS51173">
    <property type="entry name" value="CBM2"/>
    <property type="match status" value="1"/>
</dbReference>
<dbReference type="GO" id="GO:0005975">
    <property type="term" value="P:carbohydrate metabolic process"/>
    <property type="evidence" value="ECO:0007669"/>
    <property type="project" value="InterPro"/>
</dbReference>
<gene>
    <name evidence="3" type="ORF">Ari01nite_15770</name>
</gene>
<feature type="compositionally biased region" description="Basic and acidic residues" evidence="1">
    <location>
        <begin position="85"/>
        <end position="94"/>
    </location>
</feature>
<comment type="caution">
    <text evidence="3">The sequence shown here is derived from an EMBL/GenBank/DDBJ whole genome shotgun (WGS) entry which is preliminary data.</text>
</comment>
<keyword evidence="4" id="KW-1185">Reference proteome</keyword>
<feature type="compositionally biased region" description="Basic residues" evidence="1">
    <location>
        <begin position="49"/>
        <end position="69"/>
    </location>
</feature>
<dbReference type="InterPro" id="IPR012291">
    <property type="entry name" value="CBM2_carb-bd_dom_sf"/>
</dbReference>
<dbReference type="SMART" id="SM00637">
    <property type="entry name" value="CBD_II"/>
    <property type="match status" value="1"/>
</dbReference>
<evidence type="ECO:0000313" key="3">
    <source>
        <dbReference type="EMBL" id="GIE94112.1"/>
    </source>
</evidence>
<dbReference type="EMBL" id="BOMV01000009">
    <property type="protein sequence ID" value="GIE94112.1"/>
    <property type="molecule type" value="Genomic_DNA"/>
</dbReference>
<dbReference type="Gene3D" id="2.60.40.290">
    <property type="match status" value="1"/>
</dbReference>
<feature type="region of interest" description="Disordered" evidence="1">
    <location>
        <begin position="44"/>
        <end position="95"/>
    </location>
</feature>
<accession>A0A919JVD1</accession>
<dbReference type="SUPFAM" id="SSF49384">
    <property type="entry name" value="Carbohydrate-binding domain"/>
    <property type="match status" value="1"/>
</dbReference>
<proteinExistence type="predicted"/>
<dbReference type="GO" id="GO:0030247">
    <property type="term" value="F:polysaccharide binding"/>
    <property type="evidence" value="ECO:0007669"/>
    <property type="project" value="UniProtKB-UniRule"/>
</dbReference>
<dbReference type="GO" id="GO:0004553">
    <property type="term" value="F:hydrolase activity, hydrolyzing O-glycosyl compounds"/>
    <property type="evidence" value="ECO:0007669"/>
    <property type="project" value="InterPro"/>
</dbReference>
<evidence type="ECO:0000259" key="2">
    <source>
        <dbReference type="PROSITE" id="PS51173"/>
    </source>
</evidence>